<protein>
    <recommendedName>
        <fullName evidence="4">Outer membrane protein beta-barrel domain-containing protein</fullName>
    </recommendedName>
</protein>
<evidence type="ECO:0000313" key="2">
    <source>
        <dbReference type="EMBL" id="MEA9355916.1"/>
    </source>
</evidence>
<dbReference type="Proteomes" id="UP001302274">
    <property type="component" value="Unassembled WGS sequence"/>
</dbReference>
<feature type="chain" id="PRO_5045922047" description="Outer membrane protein beta-barrel domain-containing protein" evidence="1">
    <location>
        <begin position="22"/>
        <end position="413"/>
    </location>
</feature>
<evidence type="ECO:0000313" key="3">
    <source>
        <dbReference type="Proteomes" id="UP001302274"/>
    </source>
</evidence>
<organism evidence="2 3">
    <name type="scientific">Bacteriovorax antarcticus</name>
    <dbReference type="NCBI Taxonomy" id="3088717"/>
    <lineage>
        <taxon>Bacteria</taxon>
        <taxon>Pseudomonadati</taxon>
        <taxon>Bdellovibrionota</taxon>
        <taxon>Bacteriovoracia</taxon>
        <taxon>Bacteriovoracales</taxon>
        <taxon>Bacteriovoracaceae</taxon>
        <taxon>Bacteriovorax</taxon>
    </lineage>
</organism>
<dbReference type="EMBL" id="JAYGJQ010000001">
    <property type="protein sequence ID" value="MEA9355916.1"/>
    <property type="molecule type" value="Genomic_DNA"/>
</dbReference>
<keyword evidence="3" id="KW-1185">Reference proteome</keyword>
<accession>A0ABU5VS78</accession>
<reference evidence="2 3" key="1">
    <citation type="submission" date="2023-11" db="EMBL/GenBank/DDBJ databases">
        <title>A Novel Polar Bacteriovorax (B. antarcticus) Isolated from the Biocrust in Antarctica.</title>
        <authorList>
            <person name="Mun W."/>
            <person name="Choi S.Y."/>
            <person name="Mitchell R.J."/>
        </authorList>
    </citation>
    <scope>NUCLEOTIDE SEQUENCE [LARGE SCALE GENOMIC DNA]</scope>
    <source>
        <strain evidence="2 3">PP10</strain>
    </source>
</reference>
<evidence type="ECO:0008006" key="4">
    <source>
        <dbReference type="Google" id="ProtNLM"/>
    </source>
</evidence>
<name>A0ABU5VS78_9BACT</name>
<proteinExistence type="predicted"/>
<feature type="signal peptide" evidence="1">
    <location>
        <begin position="1"/>
        <end position="21"/>
    </location>
</feature>
<sequence length="413" mass="46040">MKTKLLTILALGMLPIGGLLAASYDTLPKHVNTLVFKQVMVSKIESEYSDSGSNETLNMREEFTSSRLEDISSVIKTYFEQLKAISPEAYTNFSLGEFSANVAADVNAQGFGYGFGITDRLTVYGSLPIYHIQTDIRFRQTKASNLAAVQATIRNANPDTAMGKFVKDLTLQLPNTNEELLQSLVTNYYGYKPIGKWEKDALGDAEIGFIYRLTDFSDKGVSVAAGAVLPTGSPDDPDSLQDVSTGDGQYDGFVEVASGISFLDSTFQFDLKGRYTYQFESKKEVRWIEDADLPLAQTKRTVSQKLGDKVEATFTTTYNPTYWMNLNASYLMGMTGKTNYYDVSDPDVKKALESETNSSNQWVRVGIGFSTVEAYKMKKFDMPLDIGVTAQRLLNAKNTASYDRIDFDFRMYF</sequence>
<dbReference type="RefSeq" id="WP_323575559.1">
    <property type="nucleotide sequence ID" value="NZ_JAYGJQ010000001.1"/>
</dbReference>
<gene>
    <name evidence="2" type="ORF">SHI21_06880</name>
</gene>
<comment type="caution">
    <text evidence="2">The sequence shown here is derived from an EMBL/GenBank/DDBJ whole genome shotgun (WGS) entry which is preliminary data.</text>
</comment>
<evidence type="ECO:0000256" key="1">
    <source>
        <dbReference type="SAM" id="SignalP"/>
    </source>
</evidence>
<keyword evidence="1" id="KW-0732">Signal</keyword>